<feature type="domain" description="FAD-binding FR-type" evidence="16">
    <location>
        <begin position="630"/>
        <end position="792"/>
    </location>
</feature>
<dbReference type="InterPro" id="IPR017927">
    <property type="entry name" value="FAD-bd_FR_type"/>
</dbReference>
<dbReference type="Gene3D" id="2.40.30.10">
    <property type="entry name" value="Translation factors"/>
    <property type="match status" value="1"/>
</dbReference>
<dbReference type="STRING" id="1684307.A0A316UEZ2"/>
<evidence type="ECO:0000256" key="10">
    <source>
        <dbReference type="ARBA" id="ARBA00023065"/>
    </source>
</evidence>
<keyword evidence="6 15" id="KW-0812">Transmembrane</keyword>
<feature type="region of interest" description="Disordered" evidence="14">
    <location>
        <begin position="585"/>
        <end position="604"/>
    </location>
</feature>
<dbReference type="GeneID" id="37011966"/>
<keyword evidence="8 15" id="KW-1133">Transmembrane helix</keyword>
<dbReference type="InterPro" id="IPR013121">
    <property type="entry name" value="Fe_red_NAD-bd_6"/>
</dbReference>
<feature type="transmembrane region" description="Helical" evidence="15">
    <location>
        <begin position="305"/>
        <end position="326"/>
    </location>
</feature>
<dbReference type="RefSeq" id="XP_025348855.1">
    <property type="nucleotide sequence ID" value="XM_025490232.1"/>
</dbReference>
<feature type="region of interest" description="Disordered" evidence="14">
    <location>
        <begin position="888"/>
        <end position="943"/>
    </location>
</feature>
<feature type="compositionally biased region" description="Polar residues" evidence="14">
    <location>
        <begin position="1092"/>
        <end position="1105"/>
    </location>
</feature>
<feature type="compositionally biased region" description="Basic and acidic residues" evidence="14">
    <location>
        <begin position="585"/>
        <end position="597"/>
    </location>
</feature>
<dbReference type="GO" id="GO:0052851">
    <property type="term" value="F:ferric-chelate reductase (NADPH) activity"/>
    <property type="evidence" value="ECO:0007669"/>
    <property type="project" value="UniProtKB-EC"/>
</dbReference>
<sequence>MSVYVPPATNSGSSCSGSCQTEDDLKYAYIGNYLGAHMLSTPSHRYAYIMWFTIVGLLLLGSAIHHAGIGDQTWVGAYWTKFAPKGRLIKLGKKPQQTVRQAIATKRWSKEGKSAAAAGPKGPSKPAKRYVFSLPSFGKILLVACMVAIPVVLSLVGADYINPNESMFNMAASWPSRSSAPMKSIARRDVPQWGIGNYVPLDTTVAYYNLPYHTWWTSGGRFGLMTNALTPFVVILALKQVPWAVMSTKLFGRYAFEKMSFLHKWGGRLVWVFASAHTIAWSVQLRLDERNGEEIWGFIFLWPKFRWAFVAMGFLTLLTILSIGPIRTHYYEWFYVGHIICGIGFMVATALHHPPLAGWMWASLTWWGAERITRALKVAYINGIGFAGRKPEAQSLSSAPSLQDVSMVKGGFPGPQYGPPQNQAQFKNVFPAPQEYVPHLAQGGHRHRGTIDSTGGHTQSSATLYEPSVASHNGPHGIPKGSNGYSHPLDKSSALEQDYIRAGNAGARATLGPGEEDEWDLDEDGDKVRKRPSRRYGPVSELIKEYAARPMSNIQEDSASPHKYAHGVDPLTSNISSYDDSTDLADHYAHSRDHGDNVRPQGFELSDQTFAPPPSGTLFPPPLPVARPVRPALPADVAAIIKPGYAFAQVLPGKTLRLTLRTPNRMSWQPGQWVYLNIPGISGWQSHPFTIASAHDAHMPDVSSRRKKGGPSDLEAGVVKVKGEERTMVLLIRARKGFTLKLWEHVKKHRHRQVTAAAQPGRGSVSGTLGKTTTGVHVRAIVDGAYGSTERVRWGIHSTILLVCGGSGISFGISVLEHLCACLKEVNETGKTNRGGKNFSVQRIRFVWVCREFSHLQWVASALRRCIEMIPPKQLQVDLYVTHINNQMARSGGPRNQRPSLGGSYGGSQMQLSQTGLHTPNGSGTATPSGGEPEAWRDAQGNVYHRPAYVGGREAEEMEMEPNEFTEFDEDDMVEPDADEMAINTRIRDEGKLRRAHTKRLTLKRKGRRASKGGSEAMIPEVSHDAVLAARNTAAMAAQDAMYHRASTGHSFLQNQPGQQGRSRPDASLYPMSGSRRPQAPRADSSFLAPYNQDSGMHTPNSGTHTPDPLAPGSRRGSLPSNVGHGGEWSDSGIQTPFGHNVYDSFARRSSAHLLGTESEHHGGALGPSGGGEGLDSAIDLDEEEEQDLRIIAELAHMGHPRLDQIIGDETKYAQGRTLVASCGPGNLSNLLRRIAVKHVDPARSRKGDKRGEVNLCMESFEWGGS</sequence>
<dbReference type="PANTHER" id="PTHR32361:SF9">
    <property type="entry name" value="FERRIC REDUCTASE TRANSMEMBRANE COMPONENT 3-RELATED"/>
    <property type="match status" value="1"/>
</dbReference>
<dbReference type="Pfam" id="PF08030">
    <property type="entry name" value="NAD_binding_6"/>
    <property type="match status" value="1"/>
</dbReference>
<keyword evidence="7" id="KW-0249">Electron transport</keyword>
<evidence type="ECO:0000256" key="3">
    <source>
        <dbReference type="ARBA" id="ARBA00012668"/>
    </source>
</evidence>
<dbReference type="InterPro" id="IPR039261">
    <property type="entry name" value="FNR_nucleotide-bd"/>
</dbReference>
<dbReference type="SFLD" id="SFLDS00052">
    <property type="entry name" value="Ferric_Reductase_Domain"/>
    <property type="match status" value="2"/>
</dbReference>
<organism evidence="17 18">
    <name type="scientific">Pseudomicrostroma glucosiphilum</name>
    <dbReference type="NCBI Taxonomy" id="1684307"/>
    <lineage>
        <taxon>Eukaryota</taxon>
        <taxon>Fungi</taxon>
        <taxon>Dikarya</taxon>
        <taxon>Basidiomycota</taxon>
        <taxon>Ustilaginomycotina</taxon>
        <taxon>Exobasidiomycetes</taxon>
        <taxon>Microstromatales</taxon>
        <taxon>Microstromatales incertae sedis</taxon>
        <taxon>Pseudomicrostroma</taxon>
    </lineage>
</organism>
<feature type="transmembrane region" description="Helical" evidence="15">
    <location>
        <begin position="222"/>
        <end position="245"/>
    </location>
</feature>
<evidence type="ECO:0000256" key="13">
    <source>
        <dbReference type="ARBA" id="ARBA00048483"/>
    </source>
</evidence>
<dbReference type="PANTHER" id="PTHR32361">
    <property type="entry name" value="FERRIC/CUPRIC REDUCTASE TRANSMEMBRANE COMPONENT"/>
    <property type="match status" value="1"/>
</dbReference>
<dbReference type="InterPro" id="IPR013130">
    <property type="entry name" value="Fe3_Rdtase_TM_dom"/>
</dbReference>
<keyword evidence="4" id="KW-0813">Transport</keyword>
<dbReference type="AlphaFoldDB" id="A0A316UEZ2"/>
<feature type="transmembrane region" description="Helical" evidence="15">
    <location>
        <begin position="140"/>
        <end position="161"/>
    </location>
</feature>
<dbReference type="EMBL" id="KZ819324">
    <property type="protein sequence ID" value="PWN21695.1"/>
    <property type="molecule type" value="Genomic_DNA"/>
</dbReference>
<dbReference type="Proteomes" id="UP000245942">
    <property type="component" value="Unassembled WGS sequence"/>
</dbReference>
<comment type="subcellular location">
    <subcellularLocation>
        <location evidence="1">Cell membrane</location>
        <topology evidence="1">Multi-pass membrane protein</topology>
    </subcellularLocation>
</comment>
<dbReference type="Pfam" id="PF08022">
    <property type="entry name" value="FAD_binding_8"/>
    <property type="match status" value="1"/>
</dbReference>
<dbReference type="CDD" id="cd06186">
    <property type="entry name" value="NOX_Duox_like_FAD_NADP"/>
    <property type="match status" value="1"/>
</dbReference>
<evidence type="ECO:0000256" key="4">
    <source>
        <dbReference type="ARBA" id="ARBA00022448"/>
    </source>
</evidence>
<dbReference type="GO" id="GO:0015677">
    <property type="term" value="P:copper ion import"/>
    <property type="evidence" value="ECO:0007669"/>
    <property type="project" value="TreeGrafter"/>
</dbReference>
<keyword evidence="9" id="KW-0560">Oxidoreductase</keyword>
<evidence type="ECO:0000256" key="2">
    <source>
        <dbReference type="ARBA" id="ARBA00006278"/>
    </source>
</evidence>
<comment type="catalytic activity">
    <reaction evidence="13">
        <text>2 a Fe(II)-siderophore + NADP(+) + H(+) = 2 a Fe(III)-siderophore + NADPH</text>
        <dbReference type="Rhea" id="RHEA:28795"/>
        <dbReference type="Rhea" id="RHEA-COMP:11342"/>
        <dbReference type="Rhea" id="RHEA-COMP:11344"/>
        <dbReference type="ChEBI" id="CHEBI:15378"/>
        <dbReference type="ChEBI" id="CHEBI:29033"/>
        <dbReference type="ChEBI" id="CHEBI:29034"/>
        <dbReference type="ChEBI" id="CHEBI:57783"/>
        <dbReference type="ChEBI" id="CHEBI:58349"/>
        <dbReference type="EC" id="1.16.1.9"/>
    </reaction>
</comment>
<dbReference type="InterPro" id="IPR013112">
    <property type="entry name" value="FAD-bd_8"/>
</dbReference>
<evidence type="ECO:0000313" key="18">
    <source>
        <dbReference type="Proteomes" id="UP000245942"/>
    </source>
</evidence>
<dbReference type="OrthoDB" id="10006946at2759"/>
<feature type="region of interest" description="Disordered" evidence="14">
    <location>
        <begin position="507"/>
        <end position="534"/>
    </location>
</feature>
<protein>
    <recommendedName>
        <fullName evidence="3">ferric-chelate reductase (NADPH)</fullName>
        <ecNumber evidence="3">1.16.1.9</ecNumber>
    </recommendedName>
</protein>
<gene>
    <name evidence="17" type="ORF">BCV69DRAFT_246906</name>
</gene>
<feature type="region of interest" description="Disordered" evidence="14">
    <location>
        <begin position="1158"/>
        <end position="1177"/>
    </location>
</feature>
<evidence type="ECO:0000256" key="7">
    <source>
        <dbReference type="ARBA" id="ARBA00022982"/>
    </source>
</evidence>
<dbReference type="EC" id="1.16.1.9" evidence="3"/>
<evidence type="ECO:0000256" key="14">
    <source>
        <dbReference type="SAM" id="MobiDB-lite"/>
    </source>
</evidence>
<dbReference type="GO" id="GO:0005886">
    <property type="term" value="C:plasma membrane"/>
    <property type="evidence" value="ECO:0007669"/>
    <property type="project" value="UniProtKB-SubCell"/>
</dbReference>
<dbReference type="PROSITE" id="PS51384">
    <property type="entry name" value="FAD_FR"/>
    <property type="match status" value="1"/>
</dbReference>
<dbReference type="GO" id="GO:0006879">
    <property type="term" value="P:intracellular iron ion homeostasis"/>
    <property type="evidence" value="ECO:0007669"/>
    <property type="project" value="TreeGrafter"/>
</dbReference>
<dbReference type="Gene3D" id="3.40.50.80">
    <property type="entry name" value="Nucleotide-binding domain of ferredoxin-NADP reductase (FNR) module"/>
    <property type="match status" value="1"/>
</dbReference>
<feature type="transmembrane region" description="Helical" evidence="15">
    <location>
        <begin position="265"/>
        <end position="285"/>
    </location>
</feature>
<feature type="region of interest" description="Disordered" evidence="14">
    <location>
        <begin position="1051"/>
        <end position="1133"/>
    </location>
</feature>
<evidence type="ECO:0000256" key="12">
    <source>
        <dbReference type="ARBA" id="ARBA00023180"/>
    </source>
</evidence>
<dbReference type="SUPFAM" id="SSF63380">
    <property type="entry name" value="Riboflavin synthase domain-like"/>
    <property type="match status" value="1"/>
</dbReference>
<feature type="transmembrane region" description="Helical" evidence="15">
    <location>
        <begin position="333"/>
        <end position="351"/>
    </location>
</feature>
<feature type="region of interest" description="Disordered" evidence="14">
    <location>
        <begin position="467"/>
        <end position="486"/>
    </location>
</feature>
<evidence type="ECO:0000256" key="6">
    <source>
        <dbReference type="ARBA" id="ARBA00022692"/>
    </source>
</evidence>
<keyword evidence="11 15" id="KW-0472">Membrane</keyword>
<name>A0A316UEZ2_9BASI</name>
<evidence type="ECO:0000259" key="16">
    <source>
        <dbReference type="PROSITE" id="PS51384"/>
    </source>
</evidence>
<keyword evidence="10" id="KW-0406">Ion transport</keyword>
<evidence type="ECO:0000256" key="9">
    <source>
        <dbReference type="ARBA" id="ARBA00023002"/>
    </source>
</evidence>
<dbReference type="Pfam" id="PF01794">
    <property type="entry name" value="Ferric_reduct"/>
    <property type="match status" value="1"/>
</dbReference>
<accession>A0A316UEZ2</accession>
<evidence type="ECO:0000256" key="1">
    <source>
        <dbReference type="ARBA" id="ARBA00004651"/>
    </source>
</evidence>
<feature type="compositionally biased region" description="Polar residues" evidence="14">
    <location>
        <begin position="907"/>
        <end position="928"/>
    </location>
</feature>
<dbReference type="InterPro" id="IPR051410">
    <property type="entry name" value="Ferric/Cupric_Reductase"/>
</dbReference>
<comment type="similarity">
    <text evidence="2">Belongs to the ferric reductase (FRE) family.</text>
</comment>
<keyword evidence="12" id="KW-0325">Glycoprotein</keyword>
<dbReference type="GO" id="GO:0006826">
    <property type="term" value="P:iron ion transport"/>
    <property type="evidence" value="ECO:0007669"/>
    <property type="project" value="TreeGrafter"/>
</dbReference>
<feature type="transmembrane region" description="Helical" evidence="15">
    <location>
        <begin position="46"/>
        <end position="64"/>
    </location>
</feature>
<feature type="compositionally biased region" description="Gly residues" evidence="14">
    <location>
        <begin position="1164"/>
        <end position="1174"/>
    </location>
</feature>
<proteinExistence type="inferred from homology"/>
<evidence type="ECO:0000313" key="17">
    <source>
        <dbReference type="EMBL" id="PWN21695.1"/>
    </source>
</evidence>
<evidence type="ECO:0000256" key="8">
    <source>
        <dbReference type="ARBA" id="ARBA00022989"/>
    </source>
</evidence>
<dbReference type="InterPro" id="IPR017938">
    <property type="entry name" value="Riboflavin_synthase-like_b-brl"/>
</dbReference>
<keyword evidence="18" id="KW-1185">Reference proteome</keyword>
<evidence type="ECO:0000256" key="15">
    <source>
        <dbReference type="SAM" id="Phobius"/>
    </source>
</evidence>
<feature type="compositionally biased region" description="Polar residues" evidence="14">
    <location>
        <begin position="1051"/>
        <end position="1062"/>
    </location>
</feature>
<keyword evidence="5" id="KW-1003">Cell membrane</keyword>
<evidence type="ECO:0000256" key="5">
    <source>
        <dbReference type="ARBA" id="ARBA00022475"/>
    </source>
</evidence>
<reference evidence="17 18" key="1">
    <citation type="journal article" date="2018" name="Mol. Biol. Evol.">
        <title>Broad Genomic Sampling Reveals a Smut Pathogenic Ancestry of the Fungal Clade Ustilaginomycotina.</title>
        <authorList>
            <person name="Kijpornyongpan T."/>
            <person name="Mondo S.J."/>
            <person name="Barry K."/>
            <person name="Sandor L."/>
            <person name="Lee J."/>
            <person name="Lipzen A."/>
            <person name="Pangilinan J."/>
            <person name="LaButti K."/>
            <person name="Hainaut M."/>
            <person name="Henrissat B."/>
            <person name="Grigoriev I.V."/>
            <person name="Spatafora J.W."/>
            <person name="Aime M.C."/>
        </authorList>
    </citation>
    <scope>NUCLEOTIDE SEQUENCE [LARGE SCALE GENOMIC DNA]</scope>
    <source>
        <strain evidence="17 18">MCA 4718</strain>
    </source>
</reference>
<evidence type="ECO:0000256" key="11">
    <source>
        <dbReference type="ARBA" id="ARBA00023136"/>
    </source>
</evidence>
<feature type="compositionally biased region" description="Acidic residues" evidence="14">
    <location>
        <begin position="514"/>
        <end position="525"/>
    </location>
</feature>